<dbReference type="EMBL" id="LT838813">
    <property type="protein sequence ID" value="SMD42807.1"/>
    <property type="molecule type" value="Genomic_DNA"/>
</dbReference>
<proteinExistence type="predicted"/>
<protein>
    <submittedName>
        <fullName evidence="1">Uncharacterized protein</fullName>
    </submittedName>
</protein>
<dbReference type="AlphaFoldDB" id="A0A1W2H1G8"/>
<name>A0A1W2H1G8_9BACT</name>
<keyword evidence="2" id="KW-1185">Reference proteome</keyword>
<dbReference type="STRING" id="758820.SAMN00777080_1372"/>
<evidence type="ECO:0000313" key="1">
    <source>
        <dbReference type="EMBL" id="SMD42807.1"/>
    </source>
</evidence>
<reference evidence="2" key="1">
    <citation type="submission" date="2017-04" db="EMBL/GenBank/DDBJ databases">
        <authorList>
            <person name="Varghese N."/>
            <person name="Submissions S."/>
        </authorList>
    </citation>
    <scope>NUCLEOTIDE SEQUENCE [LARGE SCALE GENOMIC DNA]</scope>
    <source>
        <strain evidence="2">DSM 16537</strain>
    </source>
</reference>
<organism evidence="1 2">
    <name type="scientific">Aquiflexum balticum DSM 16537</name>
    <dbReference type="NCBI Taxonomy" id="758820"/>
    <lineage>
        <taxon>Bacteria</taxon>
        <taxon>Pseudomonadati</taxon>
        <taxon>Bacteroidota</taxon>
        <taxon>Cytophagia</taxon>
        <taxon>Cytophagales</taxon>
        <taxon>Cyclobacteriaceae</taxon>
        <taxon>Aquiflexum</taxon>
    </lineage>
</organism>
<evidence type="ECO:0000313" key="2">
    <source>
        <dbReference type="Proteomes" id="UP000192333"/>
    </source>
</evidence>
<dbReference type="Proteomes" id="UP000192333">
    <property type="component" value="Chromosome I"/>
</dbReference>
<accession>A0A1W2H1G8</accession>
<gene>
    <name evidence="1" type="ORF">SAMN00777080_1372</name>
</gene>
<sequence length="63" mass="7146">MRVRNGESKILIQSNSCQEKKMSGISLTACRQGPSVKFLVKYWVSDRESQNFFLQISGNSSVF</sequence>